<evidence type="ECO:0000313" key="2">
    <source>
        <dbReference type="EMBL" id="MFC5718846.1"/>
    </source>
</evidence>
<gene>
    <name evidence="2" type="ORF">ACFP1Z_01460</name>
</gene>
<keyword evidence="3" id="KW-1185">Reference proteome</keyword>
<comment type="caution">
    <text evidence="2">The sequence shown here is derived from an EMBL/GenBank/DDBJ whole genome shotgun (WGS) entry which is preliminary data.</text>
</comment>
<protein>
    <submittedName>
        <fullName evidence="2">Scr1 family TA system antitoxin-like transcriptional regulator</fullName>
    </submittedName>
</protein>
<dbReference type="Pfam" id="PF13560">
    <property type="entry name" value="HTH_31"/>
    <property type="match status" value="1"/>
</dbReference>
<dbReference type="InterPro" id="IPR043917">
    <property type="entry name" value="DUF5753"/>
</dbReference>
<accession>A0ABW0YTN6</accession>
<proteinExistence type="predicted"/>
<name>A0ABW0YTN6_9ACTN</name>
<evidence type="ECO:0000259" key="1">
    <source>
        <dbReference type="PROSITE" id="PS50943"/>
    </source>
</evidence>
<dbReference type="PROSITE" id="PS50943">
    <property type="entry name" value="HTH_CROC1"/>
    <property type="match status" value="1"/>
</dbReference>
<sequence length="269" mass="30301">MEELGAAICEYRVRKGWTQAELGRAVALSKSAISHFENGSHVPRRDVARRIDAALDARGHIFRLRDELDDNPDADRVSRFLRAAARAVRIRQIASFTSVFLETEEHARLCLTAGLAAYGGDLDDKVHYRRQVRAVLDTPAAPQLSIVFLEGALDLGVGDRAVMRGQLSHMMRQSRRRNVALRLLPRREQNVFSDIGTVTIFEDRRGRTTVHRPSLSGGIYITQPKRTIEYVNLYDHLSQLALDVEESRTLIRKALEEYSPCTPPGSTNQ</sequence>
<dbReference type="Gene3D" id="1.10.260.40">
    <property type="entry name" value="lambda repressor-like DNA-binding domains"/>
    <property type="match status" value="1"/>
</dbReference>
<evidence type="ECO:0000313" key="3">
    <source>
        <dbReference type="Proteomes" id="UP001596083"/>
    </source>
</evidence>
<feature type="domain" description="HTH cro/C1-type" evidence="1">
    <location>
        <begin position="10"/>
        <end position="62"/>
    </location>
</feature>
<dbReference type="SMART" id="SM00530">
    <property type="entry name" value="HTH_XRE"/>
    <property type="match status" value="1"/>
</dbReference>
<dbReference type="SUPFAM" id="SSF47413">
    <property type="entry name" value="lambda repressor-like DNA-binding domains"/>
    <property type="match status" value="1"/>
</dbReference>
<dbReference type="RefSeq" id="WP_390313838.1">
    <property type="nucleotide sequence ID" value="NZ_JBHSPB010000001.1"/>
</dbReference>
<dbReference type="InterPro" id="IPR010982">
    <property type="entry name" value="Lambda_DNA-bd_dom_sf"/>
</dbReference>
<reference evidence="3" key="1">
    <citation type="journal article" date="2019" name="Int. J. Syst. Evol. Microbiol.">
        <title>The Global Catalogue of Microorganisms (GCM) 10K type strain sequencing project: providing services to taxonomists for standard genome sequencing and annotation.</title>
        <authorList>
            <consortium name="The Broad Institute Genomics Platform"/>
            <consortium name="The Broad Institute Genome Sequencing Center for Infectious Disease"/>
            <person name="Wu L."/>
            <person name="Ma J."/>
        </authorList>
    </citation>
    <scope>NUCLEOTIDE SEQUENCE [LARGE SCALE GENOMIC DNA]</scope>
    <source>
        <strain evidence="3">CGMCC 4.7304</strain>
    </source>
</reference>
<dbReference type="Pfam" id="PF19054">
    <property type="entry name" value="DUF5753"/>
    <property type="match status" value="1"/>
</dbReference>
<organism evidence="2 3">
    <name type="scientific">Streptomyces gamaensis</name>
    <dbReference type="NCBI Taxonomy" id="1763542"/>
    <lineage>
        <taxon>Bacteria</taxon>
        <taxon>Bacillati</taxon>
        <taxon>Actinomycetota</taxon>
        <taxon>Actinomycetes</taxon>
        <taxon>Kitasatosporales</taxon>
        <taxon>Streptomycetaceae</taxon>
        <taxon>Streptomyces</taxon>
    </lineage>
</organism>
<dbReference type="EMBL" id="JBHSPB010000001">
    <property type="protein sequence ID" value="MFC5718846.1"/>
    <property type="molecule type" value="Genomic_DNA"/>
</dbReference>
<dbReference type="Proteomes" id="UP001596083">
    <property type="component" value="Unassembled WGS sequence"/>
</dbReference>
<dbReference type="InterPro" id="IPR001387">
    <property type="entry name" value="Cro/C1-type_HTH"/>
</dbReference>
<dbReference type="CDD" id="cd00093">
    <property type="entry name" value="HTH_XRE"/>
    <property type="match status" value="1"/>
</dbReference>